<organism evidence="5 6">
    <name type="scientific">Rhynchospora tenuis</name>
    <dbReference type="NCBI Taxonomy" id="198213"/>
    <lineage>
        <taxon>Eukaryota</taxon>
        <taxon>Viridiplantae</taxon>
        <taxon>Streptophyta</taxon>
        <taxon>Embryophyta</taxon>
        <taxon>Tracheophyta</taxon>
        <taxon>Spermatophyta</taxon>
        <taxon>Magnoliopsida</taxon>
        <taxon>Liliopsida</taxon>
        <taxon>Poales</taxon>
        <taxon>Cyperaceae</taxon>
        <taxon>Cyperoideae</taxon>
        <taxon>Rhynchosporeae</taxon>
        <taxon>Rhynchospora</taxon>
    </lineage>
</organism>
<feature type="region of interest" description="Disordered" evidence="4">
    <location>
        <begin position="179"/>
        <end position="198"/>
    </location>
</feature>
<dbReference type="InterPro" id="IPR014729">
    <property type="entry name" value="Rossmann-like_a/b/a_fold"/>
</dbReference>
<evidence type="ECO:0000256" key="3">
    <source>
        <dbReference type="ARBA" id="ARBA00022786"/>
    </source>
</evidence>
<sequence>MAAESNAHKVFVALPARYEDGLSVLSWALSHFPVDITKIIITHVMISPFKASPRASFDPKPWLIEKENMVLHLNKYISHCAIYKFRAEKLVHVADNVADGIVQVISQYGTKNLVMRSSTNSGMTDLASETAKKVMQKAHRSCKLWFFTGGNLIFTREVYSYKLTSAPIYIPEERPHWNRRSTEASSSTFGTSNTNIREEGNIDGVDALLNKISNEATREANSFEQIAEEMDILVVMT</sequence>
<dbReference type="AlphaFoldDB" id="A0AAD5ZAB0"/>
<accession>A0AAD5ZAB0</accession>
<dbReference type="Gene3D" id="3.40.50.620">
    <property type="entry name" value="HUPs"/>
    <property type="match status" value="1"/>
</dbReference>
<gene>
    <name evidence="5" type="ORF">LUZ61_018979</name>
</gene>
<evidence type="ECO:0000256" key="4">
    <source>
        <dbReference type="SAM" id="MobiDB-lite"/>
    </source>
</evidence>
<protein>
    <recommendedName>
        <fullName evidence="2">RING-type E3 ubiquitin transferase</fullName>
        <ecNumber evidence="2">2.3.2.27</ecNumber>
    </recommendedName>
</protein>
<keyword evidence="3" id="KW-0833">Ubl conjugation pathway</keyword>
<reference evidence="5 6" key="1">
    <citation type="journal article" date="2022" name="Cell">
        <title>Repeat-based holocentromeres influence genome architecture and karyotype evolution.</title>
        <authorList>
            <person name="Hofstatter P.G."/>
            <person name="Thangavel G."/>
            <person name="Lux T."/>
            <person name="Neumann P."/>
            <person name="Vondrak T."/>
            <person name="Novak P."/>
            <person name="Zhang M."/>
            <person name="Costa L."/>
            <person name="Castellani M."/>
            <person name="Scott A."/>
            <person name="Toegelov H."/>
            <person name="Fuchs J."/>
            <person name="Mata-Sucre Y."/>
            <person name="Dias Y."/>
            <person name="Vanzela A.L.L."/>
            <person name="Huettel B."/>
            <person name="Almeida C.C.S."/>
            <person name="Simkova H."/>
            <person name="Souza G."/>
            <person name="Pedrosa-Harand A."/>
            <person name="Macas J."/>
            <person name="Mayer K.F.X."/>
            <person name="Houben A."/>
            <person name="Marques A."/>
        </authorList>
    </citation>
    <scope>NUCLEOTIDE SEQUENCE [LARGE SCALE GENOMIC DNA]</scope>
    <source>
        <strain evidence="5">RhyTen1mFocal</strain>
    </source>
</reference>
<comment type="catalytic activity">
    <reaction evidence="1">
        <text>S-ubiquitinyl-[E2 ubiquitin-conjugating enzyme]-L-cysteine + [acceptor protein]-L-lysine = [E2 ubiquitin-conjugating enzyme]-L-cysteine + N(6)-ubiquitinyl-[acceptor protein]-L-lysine.</text>
        <dbReference type="EC" id="2.3.2.27"/>
    </reaction>
</comment>
<dbReference type="EC" id="2.3.2.27" evidence="2"/>
<keyword evidence="6" id="KW-1185">Reference proteome</keyword>
<evidence type="ECO:0000256" key="2">
    <source>
        <dbReference type="ARBA" id="ARBA00012483"/>
    </source>
</evidence>
<proteinExistence type="predicted"/>
<dbReference type="Proteomes" id="UP001210211">
    <property type="component" value="Unassembled WGS sequence"/>
</dbReference>
<evidence type="ECO:0000313" key="6">
    <source>
        <dbReference type="Proteomes" id="UP001210211"/>
    </source>
</evidence>
<evidence type="ECO:0000256" key="1">
    <source>
        <dbReference type="ARBA" id="ARBA00000900"/>
    </source>
</evidence>
<name>A0AAD5ZAB0_9POAL</name>
<dbReference type="SUPFAM" id="SSF52402">
    <property type="entry name" value="Adenine nucleotide alpha hydrolases-like"/>
    <property type="match status" value="1"/>
</dbReference>
<dbReference type="GO" id="GO:0061630">
    <property type="term" value="F:ubiquitin protein ligase activity"/>
    <property type="evidence" value="ECO:0007669"/>
    <property type="project" value="UniProtKB-EC"/>
</dbReference>
<dbReference type="InterPro" id="IPR051348">
    <property type="entry name" value="U-box_ubiquitin_ligases"/>
</dbReference>
<evidence type="ECO:0000313" key="5">
    <source>
        <dbReference type="EMBL" id="KAJ3689815.1"/>
    </source>
</evidence>
<dbReference type="PANTHER" id="PTHR45647">
    <property type="entry name" value="OS02G0152300 PROTEIN"/>
    <property type="match status" value="1"/>
</dbReference>
<feature type="compositionally biased region" description="Polar residues" evidence="4">
    <location>
        <begin position="183"/>
        <end position="195"/>
    </location>
</feature>
<dbReference type="PANTHER" id="PTHR45647:SF144">
    <property type="entry name" value="OS10G0548300 PROTEIN"/>
    <property type="match status" value="1"/>
</dbReference>
<dbReference type="EMBL" id="JAMRDG010000002">
    <property type="protein sequence ID" value="KAJ3689815.1"/>
    <property type="molecule type" value="Genomic_DNA"/>
</dbReference>
<comment type="caution">
    <text evidence="5">The sequence shown here is derived from an EMBL/GenBank/DDBJ whole genome shotgun (WGS) entry which is preliminary data.</text>
</comment>